<evidence type="ECO:0000313" key="2">
    <source>
        <dbReference type="Proteomes" id="UP000265715"/>
    </source>
</evidence>
<proteinExistence type="predicted"/>
<dbReference type="Proteomes" id="UP000265715">
    <property type="component" value="Unassembled WGS sequence"/>
</dbReference>
<comment type="caution">
    <text evidence="1">The sequence shown here is derived from an EMBL/GenBank/DDBJ whole genome shotgun (WGS) entry which is preliminary data.</text>
</comment>
<gene>
    <name evidence="1" type="ORF">Mterra_01888</name>
</gene>
<evidence type="ECO:0000313" key="1">
    <source>
        <dbReference type="EMBL" id="RIH84708.1"/>
    </source>
</evidence>
<organism evidence="1 2">
    <name type="scientific">Calidithermus terrae</name>
    <dbReference type="NCBI Taxonomy" id="1408545"/>
    <lineage>
        <taxon>Bacteria</taxon>
        <taxon>Thermotogati</taxon>
        <taxon>Deinococcota</taxon>
        <taxon>Deinococci</taxon>
        <taxon>Thermales</taxon>
        <taxon>Thermaceae</taxon>
        <taxon>Calidithermus</taxon>
    </lineage>
</organism>
<reference evidence="1 2" key="1">
    <citation type="submission" date="2018-08" db="EMBL/GenBank/DDBJ databases">
        <title>Meiothermus terrae DSM 26712 genome sequencing project.</title>
        <authorList>
            <person name="Da Costa M.S."/>
            <person name="Albuquerque L."/>
            <person name="Raposo P."/>
            <person name="Froufe H.J.C."/>
            <person name="Barroso C.S."/>
            <person name="Egas C."/>
        </authorList>
    </citation>
    <scope>NUCLEOTIDE SEQUENCE [LARGE SCALE GENOMIC DNA]</scope>
    <source>
        <strain evidence="1 2">DSM 26712</strain>
    </source>
</reference>
<dbReference type="RefSeq" id="WP_245971584.1">
    <property type="nucleotide sequence ID" value="NZ_QXDL01000069.1"/>
</dbReference>
<sequence>MNENQRRGLEMPSGNLLAVFQDPRVVSCAVGVLGANMLRKAAFKSQRSLFGVAQELKGRGLVYLAVDKDGNIIKDAQGNPVEVPNAWQNRLLLNLGMVLLGTVLIGNSKEVTVDYLGLGLASSGFANVVMTLGKFD</sequence>
<name>A0A399EL52_9DEIN</name>
<keyword evidence="2" id="KW-1185">Reference proteome</keyword>
<dbReference type="AlphaFoldDB" id="A0A399EL52"/>
<protein>
    <submittedName>
        <fullName evidence="1">Uncharacterized protein</fullName>
    </submittedName>
</protein>
<accession>A0A399EL52</accession>
<dbReference type="EMBL" id="QXDL01000069">
    <property type="protein sequence ID" value="RIH84708.1"/>
    <property type="molecule type" value="Genomic_DNA"/>
</dbReference>